<reference evidence="1" key="1">
    <citation type="journal article" date="2021" name="Sci. Rep.">
        <title>Diploid genomic architecture of Nitzschia inconspicua, an elite biomass production diatom.</title>
        <authorList>
            <person name="Oliver A."/>
            <person name="Podell S."/>
            <person name="Pinowska A."/>
            <person name="Traller J.C."/>
            <person name="Smith S.R."/>
            <person name="McClure R."/>
            <person name="Beliaev A."/>
            <person name="Bohutskyi P."/>
            <person name="Hill E.A."/>
            <person name="Rabines A."/>
            <person name="Zheng H."/>
            <person name="Allen L.Z."/>
            <person name="Kuo A."/>
            <person name="Grigoriev I.V."/>
            <person name="Allen A.E."/>
            <person name="Hazlebeck D."/>
            <person name="Allen E.E."/>
        </authorList>
    </citation>
    <scope>NUCLEOTIDE SEQUENCE</scope>
    <source>
        <strain evidence="1">Hildebrandi</strain>
    </source>
</reference>
<organism evidence="1 2">
    <name type="scientific">Nitzschia inconspicua</name>
    <dbReference type="NCBI Taxonomy" id="303405"/>
    <lineage>
        <taxon>Eukaryota</taxon>
        <taxon>Sar</taxon>
        <taxon>Stramenopiles</taxon>
        <taxon>Ochrophyta</taxon>
        <taxon>Bacillariophyta</taxon>
        <taxon>Bacillariophyceae</taxon>
        <taxon>Bacillariophycidae</taxon>
        <taxon>Bacillariales</taxon>
        <taxon>Bacillariaceae</taxon>
        <taxon>Nitzschia</taxon>
    </lineage>
</organism>
<proteinExistence type="predicted"/>
<protein>
    <submittedName>
        <fullName evidence="1">Uncharacterized protein</fullName>
    </submittedName>
</protein>
<name>A0A9K3L4S7_9STRA</name>
<sequence>MPEKPELSLEEKMNQSADDFIVNMESVLGDTEPPPELQALKVAREKNAGVEEITLKVYELMIERGMRYDENPDGGLTPTDFDIPNNLDVPEVQEEFAHLYRYGMMLMNRGLLTADQVKQTVIERLIKRTGLTPEEFDEWLGY</sequence>
<dbReference type="EMBL" id="JAGRRH010000015">
    <property type="protein sequence ID" value="KAG7355715.1"/>
    <property type="molecule type" value="Genomic_DNA"/>
</dbReference>
<keyword evidence="2" id="KW-1185">Reference proteome</keyword>
<evidence type="ECO:0000313" key="2">
    <source>
        <dbReference type="Proteomes" id="UP000693970"/>
    </source>
</evidence>
<dbReference type="Proteomes" id="UP000693970">
    <property type="component" value="Unassembled WGS sequence"/>
</dbReference>
<accession>A0A9K3L4S7</accession>
<comment type="caution">
    <text evidence="1">The sequence shown here is derived from an EMBL/GenBank/DDBJ whole genome shotgun (WGS) entry which is preliminary data.</text>
</comment>
<reference evidence="1" key="2">
    <citation type="submission" date="2021-04" db="EMBL/GenBank/DDBJ databases">
        <authorList>
            <person name="Podell S."/>
        </authorList>
    </citation>
    <scope>NUCLEOTIDE SEQUENCE</scope>
    <source>
        <strain evidence="1">Hildebrandi</strain>
    </source>
</reference>
<evidence type="ECO:0000313" key="1">
    <source>
        <dbReference type="EMBL" id="KAG7355715.1"/>
    </source>
</evidence>
<gene>
    <name evidence="1" type="ORF">IV203_000401</name>
</gene>
<dbReference type="OrthoDB" id="39596at2759"/>
<dbReference type="AlphaFoldDB" id="A0A9K3L4S7"/>